<dbReference type="PANTHER" id="PTHR42944">
    <property type="entry name" value="ADENINE DNA GLYCOSYLASE"/>
    <property type="match status" value="1"/>
</dbReference>
<evidence type="ECO:0000256" key="3">
    <source>
        <dbReference type="ARBA" id="ARBA00022763"/>
    </source>
</evidence>
<protein>
    <recommendedName>
        <fullName evidence="9">Adenine DNA glycosylase</fullName>
        <ecNumber evidence="9">3.2.2.31</ecNumber>
    </recommendedName>
</protein>
<dbReference type="STRING" id="31246.A0A183PJY6"/>
<keyword evidence="3 9" id="KW-0227">DNA damage</keyword>
<dbReference type="EMBL" id="UZAL01034908">
    <property type="protein sequence ID" value="VDP66504.1"/>
    <property type="molecule type" value="Genomic_DNA"/>
</dbReference>
<dbReference type="GO" id="GO:0051539">
    <property type="term" value="F:4 iron, 4 sulfur cluster binding"/>
    <property type="evidence" value="ECO:0007669"/>
    <property type="project" value="UniProtKB-UniRule"/>
</dbReference>
<dbReference type="SUPFAM" id="SSF55811">
    <property type="entry name" value="Nudix"/>
    <property type="match status" value="1"/>
</dbReference>
<name>A0A183PJY6_9TREM</name>
<dbReference type="GO" id="GO:0034039">
    <property type="term" value="F:8-oxo-7,8-dihydroguanine DNA N-glycosylase activity"/>
    <property type="evidence" value="ECO:0007669"/>
    <property type="project" value="TreeGrafter"/>
</dbReference>
<evidence type="ECO:0000256" key="4">
    <source>
        <dbReference type="ARBA" id="ARBA00022801"/>
    </source>
</evidence>
<dbReference type="PROSITE" id="PS51462">
    <property type="entry name" value="NUDIX"/>
    <property type="match status" value="1"/>
</dbReference>
<comment type="catalytic activity">
    <reaction evidence="9">
        <text>Hydrolyzes free adenine bases from 7,8-dihydro-8-oxoguanine:adenine mismatched double-stranded DNA, leaving an apurinic site.</text>
        <dbReference type="EC" id="3.2.2.31"/>
    </reaction>
</comment>
<dbReference type="CDD" id="cd03431">
    <property type="entry name" value="NUDIX_DNA_Glycosylase_C-MutY"/>
    <property type="match status" value="1"/>
</dbReference>
<reference evidence="10 11" key="1">
    <citation type="submission" date="2018-11" db="EMBL/GenBank/DDBJ databases">
        <authorList>
            <consortium name="Pathogen Informatics"/>
        </authorList>
    </citation>
    <scope>NUCLEOTIDE SEQUENCE [LARGE SCALE GENOMIC DNA]</scope>
    <source>
        <strain>Denwood</strain>
        <strain evidence="11">Zambia</strain>
    </source>
</reference>
<evidence type="ECO:0000313" key="11">
    <source>
        <dbReference type="Proteomes" id="UP000269396"/>
    </source>
</evidence>
<dbReference type="GO" id="GO:0006284">
    <property type="term" value="P:base-excision repair"/>
    <property type="evidence" value="ECO:0007669"/>
    <property type="project" value="UniProtKB-UniRule"/>
</dbReference>
<dbReference type="GO" id="GO:0046872">
    <property type="term" value="F:metal ion binding"/>
    <property type="evidence" value="ECO:0007669"/>
    <property type="project" value="UniProtKB-UniRule"/>
</dbReference>
<evidence type="ECO:0000256" key="8">
    <source>
        <dbReference type="ARBA" id="ARBA00023295"/>
    </source>
</evidence>
<evidence type="ECO:0000256" key="1">
    <source>
        <dbReference type="ARBA" id="ARBA00022485"/>
    </source>
</evidence>
<dbReference type="InterPro" id="IPR044298">
    <property type="entry name" value="MIG/MutY"/>
</dbReference>
<organism evidence="10 11">
    <name type="scientific">Schistosoma mattheei</name>
    <dbReference type="NCBI Taxonomy" id="31246"/>
    <lineage>
        <taxon>Eukaryota</taxon>
        <taxon>Metazoa</taxon>
        <taxon>Spiralia</taxon>
        <taxon>Lophotrochozoa</taxon>
        <taxon>Platyhelminthes</taxon>
        <taxon>Trematoda</taxon>
        <taxon>Digenea</taxon>
        <taxon>Strigeidida</taxon>
        <taxon>Schistosomatoidea</taxon>
        <taxon>Schistosomatidae</taxon>
        <taxon>Schistosoma</taxon>
    </lineage>
</organism>
<dbReference type="GO" id="GO:0035485">
    <property type="term" value="F:adenine/guanine mispair binding"/>
    <property type="evidence" value="ECO:0007669"/>
    <property type="project" value="TreeGrafter"/>
</dbReference>
<evidence type="ECO:0000256" key="7">
    <source>
        <dbReference type="ARBA" id="ARBA00023204"/>
    </source>
</evidence>
<gene>
    <name evidence="10" type="ORF">SMTD_LOCUS14679</name>
</gene>
<dbReference type="GO" id="GO:0000701">
    <property type="term" value="F:purine-specific mismatch base pair DNA N-glycosylase activity"/>
    <property type="evidence" value="ECO:0007669"/>
    <property type="project" value="UniProtKB-EC"/>
</dbReference>
<keyword evidence="4" id="KW-0378">Hydrolase</keyword>
<proteinExistence type="inferred from homology"/>
<dbReference type="EC" id="3.2.2.31" evidence="9"/>
<evidence type="ECO:0000256" key="6">
    <source>
        <dbReference type="ARBA" id="ARBA00023014"/>
    </source>
</evidence>
<dbReference type="InterPro" id="IPR015797">
    <property type="entry name" value="NUDIX_hydrolase-like_dom_sf"/>
</dbReference>
<dbReference type="GO" id="GO:0005634">
    <property type="term" value="C:nucleus"/>
    <property type="evidence" value="ECO:0007669"/>
    <property type="project" value="TreeGrafter"/>
</dbReference>
<evidence type="ECO:0000256" key="2">
    <source>
        <dbReference type="ARBA" id="ARBA00022723"/>
    </source>
</evidence>
<keyword evidence="7" id="KW-0234">DNA repair</keyword>
<dbReference type="AlphaFoldDB" id="A0A183PJY6"/>
<evidence type="ECO:0000313" key="10">
    <source>
        <dbReference type="EMBL" id="VDP66504.1"/>
    </source>
</evidence>
<dbReference type="InterPro" id="IPR000086">
    <property type="entry name" value="NUDIX_hydrolase_dom"/>
</dbReference>
<keyword evidence="2" id="KW-0479">Metal-binding</keyword>
<comment type="similarity">
    <text evidence="9">Belongs to the Nth/MutY family.</text>
</comment>
<keyword evidence="8 9" id="KW-0326">Glycosidase</keyword>
<accession>A0A183PJY6</accession>
<evidence type="ECO:0000256" key="5">
    <source>
        <dbReference type="ARBA" id="ARBA00023004"/>
    </source>
</evidence>
<comment type="function">
    <text evidence="9">Adenine glycosylase active on G-A mispairs.</text>
</comment>
<dbReference type="Pfam" id="PF14815">
    <property type="entry name" value="NUDIX_4"/>
    <property type="match status" value="1"/>
</dbReference>
<dbReference type="Gene3D" id="3.90.79.10">
    <property type="entry name" value="Nucleoside Triphosphate Pyrophosphohydrolase"/>
    <property type="match status" value="1"/>
</dbReference>
<keyword evidence="6" id="KW-0411">Iron-sulfur</keyword>
<dbReference type="InterPro" id="IPR029119">
    <property type="entry name" value="MutY_C"/>
</dbReference>
<dbReference type="PANTHER" id="PTHR42944:SF1">
    <property type="entry name" value="ADENINE DNA GLYCOSYLASE"/>
    <property type="match status" value="1"/>
</dbReference>
<sequence>MNYPVKLSKREPRKQNTVILITHTSRKENEALKNYYLLLQRPKTGLLAGLWEFPSYTIEDDKLTSEIQQSFIPLVIDRITNALNSSLNITSINELNVKPIGEVLHIFSHIHMTYIVFELKVEQQQQQQQKTIPSECLNNSNTTTATCDWPPSLNSGRWVSREDLNDSAISTATRKASYVCMFICAYVCVLHNL</sequence>
<keyword evidence="5 9" id="KW-0408">Iron</keyword>
<dbReference type="GO" id="GO:0032357">
    <property type="term" value="F:oxidized purine DNA binding"/>
    <property type="evidence" value="ECO:0007669"/>
    <property type="project" value="TreeGrafter"/>
</dbReference>
<evidence type="ECO:0000256" key="9">
    <source>
        <dbReference type="RuleBase" id="RU365096"/>
    </source>
</evidence>
<dbReference type="Proteomes" id="UP000269396">
    <property type="component" value="Unassembled WGS sequence"/>
</dbReference>
<dbReference type="GO" id="GO:0006298">
    <property type="term" value="P:mismatch repair"/>
    <property type="evidence" value="ECO:0007669"/>
    <property type="project" value="TreeGrafter"/>
</dbReference>
<keyword evidence="1" id="KW-0004">4Fe-4S</keyword>
<comment type="cofactor">
    <cofactor evidence="9">
        <name>[4Fe-4S] cluster</name>
        <dbReference type="ChEBI" id="CHEBI:49883"/>
    </cofactor>
    <text evidence="9">Binds 1 [4Fe-4S] cluster.</text>
</comment>
<keyword evidence="11" id="KW-1185">Reference proteome</keyword>